<accession>A0A5K7ZPI4</accession>
<dbReference type="InterPro" id="IPR038156">
    <property type="entry name" value="PCS_N_sf"/>
</dbReference>
<dbReference type="AlphaFoldDB" id="A0A5K7ZPI4"/>
<dbReference type="PROSITE" id="PS51443">
    <property type="entry name" value="PCS"/>
    <property type="match status" value="1"/>
</dbReference>
<name>A0A5K7ZPI4_9BACT</name>
<evidence type="ECO:0000256" key="2">
    <source>
        <dbReference type="ARBA" id="ARBA00022539"/>
    </source>
</evidence>
<dbReference type="GO" id="GO:0016756">
    <property type="term" value="F:glutathione gamma-glutamylcysteinyltransferase activity"/>
    <property type="evidence" value="ECO:0007669"/>
    <property type="project" value="UniProtKB-EC"/>
</dbReference>
<dbReference type="SUPFAM" id="SSF54001">
    <property type="entry name" value="Cysteine proteinases"/>
    <property type="match status" value="1"/>
</dbReference>
<proteinExistence type="predicted"/>
<dbReference type="RefSeq" id="WP_173179510.1">
    <property type="nucleotide sequence ID" value="NZ_AP021876.1"/>
</dbReference>
<reference evidence="4 5" key="1">
    <citation type="submission" date="2019-11" db="EMBL/GenBank/DDBJ databases">
        <title>Comparative genomics of hydrocarbon-degrading Desulfosarcina strains.</title>
        <authorList>
            <person name="Watanabe M."/>
            <person name="Kojima H."/>
            <person name="Fukui M."/>
        </authorList>
    </citation>
    <scope>NUCLEOTIDE SEQUENCE [LARGE SCALE GENOMIC DNA]</scope>
    <source>
        <strain evidence="4 5">28bB2T</strain>
    </source>
</reference>
<evidence type="ECO:0000313" key="4">
    <source>
        <dbReference type="EMBL" id="BBO82815.1"/>
    </source>
</evidence>
<dbReference type="InterPro" id="IPR038765">
    <property type="entry name" value="Papain-like_cys_pep_sf"/>
</dbReference>
<evidence type="ECO:0000259" key="3">
    <source>
        <dbReference type="PROSITE" id="PS51443"/>
    </source>
</evidence>
<evidence type="ECO:0000313" key="5">
    <source>
        <dbReference type="Proteomes" id="UP000425960"/>
    </source>
</evidence>
<dbReference type="EC" id="2.3.2.15" evidence="1"/>
<dbReference type="GO" id="GO:0046938">
    <property type="term" value="P:phytochelatin biosynthetic process"/>
    <property type="evidence" value="ECO:0007669"/>
    <property type="project" value="InterPro"/>
</dbReference>
<dbReference type="Gene3D" id="3.90.70.30">
    <property type="entry name" value="Phytochelatin synthase, N-terminal domain"/>
    <property type="match status" value="1"/>
</dbReference>
<gene>
    <name evidence="4" type="ORF">DSCO28_33810</name>
</gene>
<dbReference type="EMBL" id="AP021876">
    <property type="protein sequence ID" value="BBO82815.1"/>
    <property type="molecule type" value="Genomic_DNA"/>
</dbReference>
<dbReference type="KEGG" id="dov:DSCO28_33810"/>
<dbReference type="InterPro" id="IPR007719">
    <property type="entry name" value="PCS_N"/>
</dbReference>
<evidence type="ECO:0000256" key="1">
    <source>
        <dbReference type="ARBA" id="ARBA00012468"/>
    </source>
</evidence>
<sequence length="251" mass="28086">MNLLRHLVRPYLYTRYGFHRLTASGSFRKGGVEYVDPSISPWWNPLKQAIWKHHVKQFHGSSCSVASVVACINALRSLGANGIRPITQAEILDQVPTGHWKQRMSSGGYHGRRGLPLPLLGQVIKDSIATYGLTAGHVDIVPTPKNTPHQSPLRTLLKKRLIDFDRHGRGLLIAHFDQGSLIPTLNIPHISPVGAYDAKTDHVTMLDVDPDETRPYQVGFETFFNGLSTDYHHMFKMHGYGSGGYVYIALR</sequence>
<feature type="domain" description="Peptidase C83" evidence="3">
    <location>
        <begin position="7"/>
        <end position="251"/>
    </location>
</feature>
<dbReference type="GO" id="GO:0010038">
    <property type="term" value="P:response to metal ion"/>
    <property type="evidence" value="ECO:0007669"/>
    <property type="project" value="InterPro"/>
</dbReference>
<keyword evidence="2" id="KW-0104">Cadmium</keyword>
<organism evidence="4 5">
    <name type="scientific">Desulfosarcina ovata subsp. sediminis</name>
    <dbReference type="NCBI Taxonomy" id="885957"/>
    <lineage>
        <taxon>Bacteria</taxon>
        <taxon>Pseudomonadati</taxon>
        <taxon>Thermodesulfobacteriota</taxon>
        <taxon>Desulfobacteria</taxon>
        <taxon>Desulfobacterales</taxon>
        <taxon>Desulfosarcinaceae</taxon>
        <taxon>Desulfosarcina</taxon>
    </lineage>
</organism>
<dbReference type="GO" id="GO:0046872">
    <property type="term" value="F:metal ion binding"/>
    <property type="evidence" value="ECO:0007669"/>
    <property type="project" value="InterPro"/>
</dbReference>
<protein>
    <recommendedName>
        <fullName evidence="1">glutathione gamma-glutamylcysteinyltransferase</fullName>
        <ecNumber evidence="1">2.3.2.15</ecNumber>
    </recommendedName>
</protein>
<dbReference type="Proteomes" id="UP000425960">
    <property type="component" value="Chromosome"/>
</dbReference>